<evidence type="ECO:0000256" key="1">
    <source>
        <dbReference type="SAM" id="MobiDB-lite"/>
    </source>
</evidence>
<gene>
    <name evidence="2" type="ORF">NBR_LOCUS5728</name>
</gene>
<accession>A0A0N4XT41</accession>
<organism evidence="4">
    <name type="scientific">Nippostrongylus brasiliensis</name>
    <name type="common">Rat hookworm</name>
    <dbReference type="NCBI Taxonomy" id="27835"/>
    <lineage>
        <taxon>Eukaryota</taxon>
        <taxon>Metazoa</taxon>
        <taxon>Ecdysozoa</taxon>
        <taxon>Nematoda</taxon>
        <taxon>Chromadorea</taxon>
        <taxon>Rhabditida</taxon>
        <taxon>Rhabditina</taxon>
        <taxon>Rhabditomorpha</taxon>
        <taxon>Strongyloidea</taxon>
        <taxon>Heligmosomidae</taxon>
        <taxon>Nippostrongylus</taxon>
    </lineage>
</organism>
<feature type="region of interest" description="Disordered" evidence="1">
    <location>
        <begin position="352"/>
        <end position="399"/>
    </location>
</feature>
<feature type="compositionally biased region" description="Polar residues" evidence="1">
    <location>
        <begin position="356"/>
        <end position="380"/>
    </location>
</feature>
<evidence type="ECO:0000313" key="4">
    <source>
        <dbReference type="WBParaSite" id="NBR_0000572701-mRNA-1"/>
    </source>
</evidence>
<protein>
    <submittedName>
        <fullName evidence="4">EF-hand domain-containing protein</fullName>
    </submittedName>
</protein>
<proteinExistence type="predicted"/>
<dbReference type="EMBL" id="UYSL01019755">
    <property type="protein sequence ID" value="VDL69317.1"/>
    <property type="molecule type" value="Genomic_DNA"/>
</dbReference>
<keyword evidence="3" id="KW-1185">Reference proteome</keyword>
<evidence type="ECO:0000313" key="3">
    <source>
        <dbReference type="Proteomes" id="UP000271162"/>
    </source>
</evidence>
<dbReference type="Proteomes" id="UP000271162">
    <property type="component" value="Unassembled WGS sequence"/>
</dbReference>
<reference evidence="2 3" key="2">
    <citation type="submission" date="2018-11" db="EMBL/GenBank/DDBJ databases">
        <authorList>
            <consortium name="Pathogen Informatics"/>
        </authorList>
    </citation>
    <scope>NUCLEOTIDE SEQUENCE [LARGE SCALE GENOMIC DNA]</scope>
</reference>
<feature type="compositionally biased region" description="Basic and acidic residues" evidence="1">
    <location>
        <begin position="388"/>
        <end position="398"/>
    </location>
</feature>
<evidence type="ECO:0000313" key="2">
    <source>
        <dbReference type="EMBL" id="VDL69317.1"/>
    </source>
</evidence>
<sequence>MMFEQQNATIFEDNGSDAIPVLSAMLSEKLKCKPSHDRIGSTFIMEEIATDVNSDGVVSLRTVRNFLEELIFAVQKSQNKLIVSWDSVCKRFYDMMSSDDCPDEDIALLGRYQLSMPFFQYQLDEKVLEAWTGLDDVVEVFSLPEFEGFECFREVRPPHSLMITVNARLCSPCLEKVSVAVSTEDLVAPLAESPEFGNYAPFLNVDSKLDEATSLDNCGAEDGGDSQQKKCLDSGIEHSAEISDSNSSISSTMPEDTAEQLADLLALIEPAKPSVIAPEPTDLPDPFALFDGTARPSGEAATAVRHFTASKCESKNGPLIELEDDALGARNRAENTQPSSQSEELPSAAQFDPFWESSSPGNEASTANRLENSGAPTGSKSEAEEGDSEVRETSHNLESKATTSRSILVGLDDVLFPDVNDKVIDYLRLIREEVAGQGRNGVSIQLERILAKLHEEISAEWIDYVLYYVPQVTILPMDGQVFVAWGDT</sequence>
<dbReference type="WBParaSite" id="NBR_0000572701-mRNA-1">
    <property type="protein sequence ID" value="NBR_0000572701-mRNA-1"/>
    <property type="gene ID" value="NBR_0000572701"/>
</dbReference>
<reference evidence="4" key="1">
    <citation type="submission" date="2017-02" db="UniProtKB">
        <authorList>
            <consortium name="WormBaseParasite"/>
        </authorList>
    </citation>
    <scope>IDENTIFICATION</scope>
</reference>
<name>A0A0N4XT41_NIPBR</name>
<dbReference type="AlphaFoldDB" id="A0A0N4XT41"/>